<evidence type="ECO:0000256" key="1">
    <source>
        <dbReference type="ARBA" id="ARBA00004255"/>
    </source>
</evidence>
<evidence type="ECO:0000256" key="4">
    <source>
        <dbReference type="ARBA" id="ARBA00023136"/>
    </source>
</evidence>
<dbReference type="GO" id="GO:0070273">
    <property type="term" value="F:phosphatidylinositol-4-phosphate binding"/>
    <property type="evidence" value="ECO:0007669"/>
    <property type="project" value="InterPro"/>
</dbReference>
<dbReference type="Proteomes" id="UP000677016">
    <property type="component" value="Unassembled WGS sequence"/>
</dbReference>
<organism evidence="5 6">
    <name type="scientific">Phycicoccus avicenniae</name>
    <dbReference type="NCBI Taxonomy" id="2828860"/>
    <lineage>
        <taxon>Bacteria</taxon>
        <taxon>Bacillati</taxon>
        <taxon>Actinomycetota</taxon>
        <taxon>Actinomycetes</taxon>
        <taxon>Micrococcales</taxon>
        <taxon>Intrasporangiaceae</taxon>
        <taxon>Phycicoccus</taxon>
    </lineage>
</organism>
<keyword evidence="2" id="KW-0333">Golgi apparatus</keyword>
<evidence type="ECO:0000313" key="6">
    <source>
        <dbReference type="Proteomes" id="UP000677016"/>
    </source>
</evidence>
<proteinExistence type="predicted"/>
<dbReference type="InterPro" id="IPR038261">
    <property type="entry name" value="GPP34-like_sf"/>
</dbReference>
<comment type="caution">
    <text evidence="5">The sequence shown here is derived from an EMBL/GenBank/DDBJ whole genome shotgun (WGS) entry which is preliminary data.</text>
</comment>
<comment type="subcellular location">
    <subcellularLocation>
        <location evidence="1">Golgi apparatus membrane</location>
        <topology evidence="1">Peripheral membrane protein</topology>
        <orientation evidence="1">Cytoplasmic side</orientation>
    </subcellularLocation>
</comment>
<dbReference type="InterPro" id="IPR008628">
    <property type="entry name" value="GPP34-like"/>
</dbReference>
<dbReference type="GO" id="GO:0005737">
    <property type="term" value="C:cytoplasm"/>
    <property type="evidence" value="ECO:0007669"/>
    <property type="project" value="UniProtKB-ARBA"/>
</dbReference>
<evidence type="ECO:0000313" key="5">
    <source>
        <dbReference type="EMBL" id="MBR7742399.1"/>
    </source>
</evidence>
<name>A0A941HZQ2_9MICO</name>
<sequence length="233" mass="23759">MDRTITEEYLLLVLDRGSGRLPADPVGMRVATSGAVLAQAVLDGGLVLEHDGEAARLVATGAGPARSAEVAEAVALADGHLPKDAVSRIGGIGAWSDRAGVLRRRAVEGLVADGVLRRADRRALGVFPVRRLELADAGPADDALERVRAAVAPGGPESAEARTVALVALLGATGRLHPLLPGRTADEARRRAEEVADGDWAAPAVRAAVREVHAVLVTTAVAAVVTGSVVAGG</sequence>
<keyword evidence="6" id="KW-1185">Reference proteome</keyword>
<dbReference type="Gene3D" id="1.10.3630.10">
    <property type="entry name" value="yeast vps74-n-term truncation variant domain like"/>
    <property type="match status" value="1"/>
</dbReference>
<dbReference type="Pfam" id="PF05719">
    <property type="entry name" value="GPP34"/>
    <property type="match status" value="1"/>
</dbReference>
<dbReference type="GO" id="GO:0012505">
    <property type="term" value="C:endomembrane system"/>
    <property type="evidence" value="ECO:0007669"/>
    <property type="project" value="UniProtKB-ARBA"/>
</dbReference>
<protein>
    <submittedName>
        <fullName evidence="5">GPP34 family phosphoprotein</fullName>
    </submittedName>
</protein>
<keyword evidence="4" id="KW-0472">Membrane</keyword>
<evidence type="ECO:0000256" key="3">
    <source>
        <dbReference type="ARBA" id="ARBA00023121"/>
    </source>
</evidence>
<gene>
    <name evidence="5" type="ORF">KC207_03720</name>
</gene>
<evidence type="ECO:0000256" key="2">
    <source>
        <dbReference type="ARBA" id="ARBA00023034"/>
    </source>
</evidence>
<dbReference type="AlphaFoldDB" id="A0A941HZQ2"/>
<reference evidence="5" key="1">
    <citation type="submission" date="2021-04" db="EMBL/GenBank/DDBJ databases">
        <title>Phycicoccus avicenniae sp. nov., a novel endophytic actinomycetes isolated from branch of Avicennia mariana.</title>
        <authorList>
            <person name="Tuo L."/>
        </authorList>
    </citation>
    <scope>NUCLEOTIDE SEQUENCE</scope>
    <source>
        <strain evidence="5">BSK3Z-2</strain>
    </source>
</reference>
<dbReference type="EMBL" id="JAGSNF010000003">
    <property type="protein sequence ID" value="MBR7742399.1"/>
    <property type="molecule type" value="Genomic_DNA"/>
</dbReference>
<keyword evidence="3" id="KW-0446">Lipid-binding</keyword>
<dbReference type="RefSeq" id="WP_211601538.1">
    <property type="nucleotide sequence ID" value="NZ_JAGSNF010000003.1"/>
</dbReference>
<accession>A0A941HZQ2</accession>